<dbReference type="Proteomes" id="UP000288623">
    <property type="component" value="Unassembled WGS sequence"/>
</dbReference>
<reference evidence="2 3" key="1">
    <citation type="submission" date="2014-11" db="EMBL/GenBank/DDBJ databases">
        <title>Genome sequence and analysis of novel Kurthia sp.</title>
        <authorList>
            <person name="Lawson J.N."/>
            <person name="Gonzalez J.E."/>
            <person name="Rinauldi L."/>
            <person name="Xuan Z."/>
            <person name="Firman A."/>
            <person name="Shaddox L."/>
            <person name="Trudeau A."/>
            <person name="Shah S."/>
            <person name="Reiman D."/>
        </authorList>
    </citation>
    <scope>NUCLEOTIDE SEQUENCE [LARGE SCALE GENOMIC DNA]</scope>
    <source>
        <strain evidence="2 3">3B1D</strain>
    </source>
</reference>
<dbReference type="PROSITE" id="PS50930">
    <property type="entry name" value="HTH_LYTTR"/>
    <property type="match status" value="1"/>
</dbReference>
<dbReference type="Gene3D" id="2.20.25.10">
    <property type="match status" value="1"/>
</dbReference>
<keyword evidence="3" id="KW-1185">Reference proteome</keyword>
<organism evidence="2 3">
    <name type="scientific">Candidatus Kurthia intestinigallinarum</name>
    <dbReference type="NCBI Taxonomy" id="1562256"/>
    <lineage>
        <taxon>Bacteria</taxon>
        <taxon>Bacillati</taxon>
        <taxon>Bacillota</taxon>
        <taxon>Bacilli</taxon>
        <taxon>Bacillales</taxon>
        <taxon>Caryophanaceae</taxon>
        <taxon>Kurthia</taxon>
    </lineage>
</organism>
<dbReference type="GO" id="GO:0000156">
    <property type="term" value="F:phosphorelay response regulator activity"/>
    <property type="evidence" value="ECO:0007669"/>
    <property type="project" value="InterPro"/>
</dbReference>
<gene>
    <name evidence="2" type="ORF">QI30_11115</name>
</gene>
<feature type="domain" description="HTH LytTR-type" evidence="1">
    <location>
        <begin position="151"/>
        <end position="222"/>
    </location>
</feature>
<comment type="caution">
    <text evidence="2">The sequence shown here is derived from an EMBL/GenBank/DDBJ whole genome shotgun (WGS) entry which is preliminary data.</text>
</comment>
<dbReference type="InterPro" id="IPR007492">
    <property type="entry name" value="LytTR_DNA-bd_dom"/>
</dbReference>
<dbReference type="OrthoDB" id="9802383at2"/>
<dbReference type="PANTHER" id="PTHR37299:SF1">
    <property type="entry name" value="STAGE 0 SPORULATION PROTEIN A HOMOLOG"/>
    <property type="match status" value="1"/>
</dbReference>
<evidence type="ECO:0000259" key="1">
    <source>
        <dbReference type="PROSITE" id="PS50930"/>
    </source>
</evidence>
<evidence type="ECO:0000313" key="2">
    <source>
        <dbReference type="EMBL" id="RUS55477.1"/>
    </source>
</evidence>
<dbReference type="SMART" id="SM00850">
    <property type="entry name" value="LytTR"/>
    <property type="match status" value="1"/>
</dbReference>
<dbReference type="Pfam" id="PF04397">
    <property type="entry name" value="LytTR"/>
    <property type="match status" value="1"/>
</dbReference>
<accession>A0A433RTI1</accession>
<dbReference type="Gene3D" id="2.40.50.40">
    <property type="match status" value="1"/>
</dbReference>
<proteinExistence type="predicted"/>
<dbReference type="AlphaFoldDB" id="A0A433RTI1"/>
<protein>
    <recommendedName>
        <fullName evidence="1">HTH LytTR-type domain-containing protein</fullName>
    </recommendedName>
</protein>
<dbReference type="PANTHER" id="PTHR37299">
    <property type="entry name" value="TRANSCRIPTIONAL REGULATOR-RELATED"/>
    <property type="match status" value="1"/>
</dbReference>
<sequence length="222" mass="25856">MTVTDMQLQDVLVQYQVLWEDWMPKDATIALAYEEQYIYYAPKHYDIRIQIGTQPAETSIAYQTITKKQKVAQLIEDQETKTSYYGVGYPITIQERDAALVVVLPPSYAKHQSPTLKFVTGRLEDEWMPVAVSTIAYFESYNKKNWFYIEGQQYQVSLTMKELSERLPEEFIRIHRSFIVNIHNISKISRDITSNLVIVTRDGTHLPVSQSYVADLRKALEF</sequence>
<dbReference type="GO" id="GO:0003677">
    <property type="term" value="F:DNA binding"/>
    <property type="evidence" value="ECO:0007669"/>
    <property type="project" value="InterPro"/>
</dbReference>
<dbReference type="InterPro" id="IPR046947">
    <property type="entry name" value="LytR-like"/>
</dbReference>
<evidence type="ECO:0000313" key="3">
    <source>
        <dbReference type="Proteomes" id="UP000288623"/>
    </source>
</evidence>
<name>A0A433RTI1_9BACL</name>
<dbReference type="RefSeq" id="WP_020189307.1">
    <property type="nucleotide sequence ID" value="NZ_JTFC01000031.1"/>
</dbReference>
<dbReference type="EMBL" id="JTFC01000031">
    <property type="protein sequence ID" value="RUS55477.1"/>
    <property type="molecule type" value="Genomic_DNA"/>
</dbReference>